<proteinExistence type="predicted"/>
<accession>A0A7S2TLR4</accession>
<dbReference type="AlphaFoldDB" id="A0A7S2TLR4"/>
<keyword evidence="1" id="KW-0812">Transmembrane</keyword>
<reference evidence="2" key="1">
    <citation type="submission" date="2021-01" db="EMBL/GenBank/DDBJ databases">
        <authorList>
            <person name="Corre E."/>
            <person name="Pelletier E."/>
            <person name="Niang G."/>
            <person name="Scheremetjew M."/>
            <person name="Finn R."/>
            <person name="Kale V."/>
            <person name="Holt S."/>
            <person name="Cochrane G."/>
            <person name="Meng A."/>
            <person name="Brown T."/>
            <person name="Cohen L."/>
        </authorList>
    </citation>
    <scope>NUCLEOTIDE SEQUENCE</scope>
    <source>
        <strain evidence="2">CCMP622</strain>
    </source>
</reference>
<dbReference type="EMBL" id="HBHP01008378">
    <property type="protein sequence ID" value="CAD9754476.1"/>
    <property type="molecule type" value="Transcribed_RNA"/>
</dbReference>
<sequence>MKDLSIAVIGLEGAQGLGKAFLEEKCYSRRSGDLNHNYVKVKMVTYKIVPLEVIVRPSSKWLTKEVLGADAYIFTYNAAVPETIIKLREIMMEFVAKKGTDRFPSVMCEVMDDARKRVVPSVSGRNLADSFGFKFFKAELSKGNIRPIFEELIGVYRTIIDIETRIRRRRQQARGVRRGFGNDEDIRMLVAAVLVILIIIGLLIYALFKYSDPILNTRKFRRRRRRRS</sequence>
<dbReference type="InterPro" id="IPR027417">
    <property type="entry name" value="P-loop_NTPase"/>
</dbReference>
<feature type="transmembrane region" description="Helical" evidence="1">
    <location>
        <begin position="188"/>
        <end position="208"/>
    </location>
</feature>
<keyword evidence="1" id="KW-1133">Transmembrane helix</keyword>
<name>A0A7S2TLR4_9EUKA</name>
<evidence type="ECO:0000313" key="2">
    <source>
        <dbReference type="EMBL" id="CAD9754476.1"/>
    </source>
</evidence>
<gene>
    <name evidence="2" type="ORF">LSP00402_LOCUS5237</name>
</gene>
<evidence type="ECO:0000256" key="1">
    <source>
        <dbReference type="SAM" id="Phobius"/>
    </source>
</evidence>
<organism evidence="2">
    <name type="scientific">Lotharella oceanica</name>
    <dbReference type="NCBI Taxonomy" id="641309"/>
    <lineage>
        <taxon>Eukaryota</taxon>
        <taxon>Sar</taxon>
        <taxon>Rhizaria</taxon>
        <taxon>Cercozoa</taxon>
        <taxon>Chlorarachniophyceae</taxon>
        <taxon>Lotharella</taxon>
    </lineage>
</organism>
<protein>
    <submittedName>
        <fullName evidence="2">Uncharacterized protein</fullName>
    </submittedName>
</protein>
<dbReference type="Gene3D" id="3.40.50.300">
    <property type="entry name" value="P-loop containing nucleotide triphosphate hydrolases"/>
    <property type="match status" value="1"/>
</dbReference>
<keyword evidence="1" id="KW-0472">Membrane</keyword>